<dbReference type="Proteomes" id="UP000525389">
    <property type="component" value="Unassembled WGS sequence"/>
</dbReference>
<evidence type="ECO:0000313" key="2">
    <source>
        <dbReference type="Proteomes" id="UP000525389"/>
    </source>
</evidence>
<name>A0A7W8GCB4_9DEIO</name>
<dbReference type="AlphaFoldDB" id="A0A7W8GCB4"/>
<sequence>MDRVVQVSAEVILGLLARLEAGGVPEEAPVSLPVLDLPGPLRLP</sequence>
<dbReference type="EMBL" id="JACHFN010000001">
    <property type="protein sequence ID" value="MBB5232946.1"/>
    <property type="molecule type" value="Genomic_DNA"/>
</dbReference>
<proteinExistence type="predicted"/>
<reference evidence="1 2" key="1">
    <citation type="submission" date="2020-08" db="EMBL/GenBank/DDBJ databases">
        <title>Genomic Encyclopedia of Type Strains, Phase IV (KMG-IV): sequencing the most valuable type-strain genomes for metagenomic binning, comparative biology and taxonomic classification.</title>
        <authorList>
            <person name="Goeker M."/>
        </authorList>
    </citation>
    <scope>NUCLEOTIDE SEQUENCE [LARGE SCALE GENOMIC DNA]</scope>
    <source>
        <strain evidence="1 2">DSM 101791</strain>
    </source>
</reference>
<gene>
    <name evidence="1" type="ORF">HNQ09_000363</name>
</gene>
<organism evidence="1 2">
    <name type="scientific">Deinococcus budaensis</name>
    <dbReference type="NCBI Taxonomy" id="1665626"/>
    <lineage>
        <taxon>Bacteria</taxon>
        <taxon>Thermotogati</taxon>
        <taxon>Deinococcota</taxon>
        <taxon>Deinococci</taxon>
        <taxon>Deinococcales</taxon>
        <taxon>Deinococcaceae</taxon>
        <taxon>Deinococcus</taxon>
    </lineage>
</organism>
<protein>
    <submittedName>
        <fullName evidence="1">Uncharacterized protein</fullName>
    </submittedName>
</protein>
<keyword evidence="2" id="KW-1185">Reference proteome</keyword>
<accession>A0A7W8GCB4</accession>
<evidence type="ECO:0000313" key="1">
    <source>
        <dbReference type="EMBL" id="MBB5232946.1"/>
    </source>
</evidence>
<comment type="caution">
    <text evidence="1">The sequence shown here is derived from an EMBL/GenBank/DDBJ whole genome shotgun (WGS) entry which is preliminary data.</text>
</comment>
<dbReference type="RefSeq" id="WP_281378242.1">
    <property type="nucleotide sequence ID" value="NZ_JACHFN010000001.1"/>
</dbReference>